<reference evidence="2 3" key="1">
    <citation type="journal article" date="2012" name="J. Bacteriol.">
        <title>Complete Genome Sequence of the BTEX-Degrading Bacterium Pseudoxanthomonas spadix BD-a59.</title>
        <authorList>
            <person name="Lee S.H."/>
            <person name="Jin H.M."/>
            <person name="Lee H.J."/>
            <person name="Kim J.M."/>
            <person name="Jeon C.O."/>
        </authorList>
    </citation>
    <scope>NUCLEOTIDE SEQUENCE [LARGE SCALE GENOMIC DNA]</scope>
    <source>
        <strain evidence="2 3">BD-a59</strain>
    </source>
</reference>
<dbReference type="EMBL" id="CP003093">
    <property type="protein sequence ID" value="AER56163.1"/>
    <property type="molecule type" value="Genomic_DNA"/>
</dbReference>
<dbReference type="STRING" id="1045855.DSC_07560"/>
<evidence type="ECO:0000259" key="1">
    <source>
        <dbReference type="Pfam" id="PF05050"/>
    </source>
</evidence>
<dbReference type="InterPro" id="IPR029063">
    <property type="entry name" value="SAM-dependent_MTases_sf"/>
</dbReference>
<evidence type="ECO:0000313" key="3">
    <source>
        <dbReference type="Proteomes" id="UP000005870"/>
    </source>
</evidence>
<dbReference type="InterPro" id="IPR006342">
    <property type="entry name" value="FkbM_mtfrase"/>
</dbReference>
<feature type="domain" description="Methyltransferase FkbM" evidence="1">
    <location>
        <begin position="7"/>
        <end position="63"/>
    </location>
</feature>
<dbReference type="Pfam" id="PF05050">
    <property type="entry name" value="Methyltransf_21"/>
    <property type="match status" value="1"/>
</dbReference>
<proteinExistence type="predicted"/>
<keyword evidence="2" id="KW-0808">Transferase</keyword>
<dbReference type="Proteomes" id="UP000005870">
    <property type="component" value="Chromosome"/>
</dbReference>
<dbReference type="SUPFAM" id="SSF53335">
    <property type="entry name" value="S-adenosyl-L-methionine-dependent methyltransferases"/>
    <property type="match status" value="1"/>
</dbReference>
<dbReference type="eggNOG" id="COG2242">
    <property type="taxonomic scope" value="Bacteria"/>
</dbReference>
<keyword evidence="2" id="KW-0489">Methyltransferase</keyword>
<protein>
    <submittedName>
        <fullName evidence="2">Methyltransferase FkbM</fullName>
    </submittedName>
</protein>
<evidence type="ECO:0000313" key="2">
    <source>
        <dbReference type="EMBL" id="AER56163.1"/>
    </source>
</evidence>
<dbReference type="GO" id="GO:0032259">
    <property type="term" value="P:methylation"/>
    <property type="evidence" value="ECO:0007669"/>
    <property type="project" value="UniProtKB-KW"/>
</dbReference>
<sequence length="99" mass="10731">MPAADLAEPALLKMDVQGFELPALAGCEGMLDRFAWIYVECWFMELYAGQALADAVIAWLRERERGLGLAGAYNMADDGQGRAVQADFLFGRCGVAAGR</sequence>
<accession>G7UTR0</accession>
<dbReference type="RefSeq" id="WP_014160339.1">
    <property type="nucleotide sequence ID" value="NC_016147.2"/>
</dbReference>
<organism evidence="2 3">
    <name type="scientific">Pseudoxanthomonas spadix (strain BD-a59)</name>
    <dbReference type="NCBI Taxonomy" id="1045855"/>
    <lineage>
        <taxon>Bacteria</taxon>
        <taxon>Pseudomonadati</taxon>
        <taxon>Pseudomonadota</taxon>
        <taxon>Gammaproteobacteria</taxon>
        <taxon>Lysobacterales</taxon>
        <taxon>Lysobacteraceae</taxon>
        <taxon>Pseudoxanthomonas</taxon>
    </lineage>
</organism>
<dbReference type="GO" id="GO:0008168">
    <property type="term" value="F:methyltransferase activity"/>
    <property type="evidence" value="ECO:0007669"/>
    <property type="project" value="UniProtKB-KW"/>
</dbReference>
<dbReference type="Gene3D" id="3.40.50.150">
    <property type="entry name" value="Vaccinia Virus protein VP39"/>
    <property type="match status" value="1"/>
</dbReference>
<gene>
    <name evidence="2" type="ordered locus">DSC_07560</name>
</gene>
<dbReference type="AlphaFoldDB" id="G7UTR0"/>
<keyword evidence="3" id="KW-1185">Reference proteome</keyword>
<name>G7UTR0_PSEUP</name>
<dbReference type="HOGENOM" id="CLU_2318094_0_0_6"/>
<dbReference type="KEGG" id="psd:DSC_07560"/>